<gene>
    <name evidence="2" type="ORF">RRG08_017257</name>
</gene>
<dbReference type="Proteomes" id="UP001283361">
    <property type="component" value="Unassembled WGS sequence"/>
</dbReference>
<evidence type="ECO:0000313" key="3">
    <source>
        <dbReference type="Proteomes" id="UP001283361"/>
    </source>
</evidence>
<keyword evidence="3" id="KW-1185">Reference proteome</keyword>
<proteinExistence type="predicted"/>
<comment type="caution">
    <text evidence="2">The sequence shown here is derived from an EMBL/GenBank/DDBJ whole genome shotgun (WGS) entry which is preliminary data.</text>
</comment>
<organism evidence="2 3">
    <name type="scientific">Elysia crispata</name>
    <name type="common">lettuce slug</name>
    <dbReference type="NCBI Taxonomy" id="231223"/>
    <lineage>
        <taxon>Eukaryota</taxon>
        <taxon>Metazoa</taxon>
        <taxon>Spiralia</taxon>
        <taxon>Lophotrochozoa</taxon>
        <taxon>Mollusca</taxon>
        <taxon>Gastropoda</taxon>
        <taxon>Heterobranchia</taxon>
        <taxon>Euthyneura</taxon>
        <taxon>Panpulmonata</taxon>
        <taxon>Sacoglossa</taxon>
        <taxon>Placobranchoidea</taxon>
        <taxon>Plakobranchidae</taxon>
        <taxon>Elysia</taxon>
    </lineage>
</organism>
<accession>A0AAE0Y0C8</accession>
<protein>
    <submittedName>
        <fullName evidence="2">Uncharacterized protein</fullName>
    </submittedName>
</protein>
<keyword evidence="1" id="KW-0732">Signal</keyword>
<name>A0AAE0Y0C8_9GAST</name>
<feature type="chain" id="PRO_5042258916" evidence="1">
    <location>
        <begin position="37"/>
        <end position="161"/>
    </location>
</feature>
<sequence>MEVVCHLIIDQAKRIMARIFTVFALLLVVMATQTMACSTPLTTAEFTQLYCNAGVVFVGEQSMASSGVATDENGRRIESGSFTFNVVHLYKGSSGDSQISVLHVWREGVNECPAGAFPDQASYFLVFASGSSYLKVDTCRHSFPWECVPADFKQSMPNVQC</sequence>
<dbReference type="AlphaFoldDB" id="A0AAE0Y0C8"/>
<evidence type="ECO:0000313" key="2">
    <source>
        <dbReference type="EMBL" id="KAK3728457.1"/>
    </source>
</evidence>
<dbReference type="EMBL" id="JAWDGP010007175">
    <property type="protein sequence ID" value="KAK3728457.1"/>
    <property type="molecule type" value="Genomic_DNA"/>
</dbReference>
<feature type="signal peptide" evidence="1">
    <location>
        <begin position="1"/>
        <end position="36"/>
    </location>
</feature>
<evidence type="ECO:0000256" key="1">
    <source>
        <dbReference type="SAM" id="SignalP"/>
    </source>
</evidence>
<reference evidence="2" key="1">
    <citation type="journal article" date="2023" name="G3 (Bethesda)">
        <title>A reference genome for the long-term kleptoplast-retaining sea slug Elysia crispata morphotype clarki.</title>
        <authorList>
            <person name="Eastman K.E."/>
            <person name="Pendleton A.L."/>
            <person name="Shaikh M.A."/>
            <person name="Suttiyut T."/>
            <person name="Ogas R."/>
            <person name="Tomko P."/>
            <person name="Gavelis G."/>
            <person name="Widhalm J.R."/>
            <person name="Wisecaver J.H."/>
        </authorList>
    </citation>
    <scope>NUCLEOTIDE SEQUENCE</scope>
    <source>
        <strain evidence="2">ECLA1</strain>
    </source>
</reference>